<dbReference type="Proteomes" id="UP001501411">
    <property type="component" value="Unassembled WGS sequence"/>
</dbReference>
<evidence type="ECO:0000313" key="3">
    <source>
        <dbReference type="Proteomes" id="UP001501411"/>
    </source>
</evidence>
<evidence type="ECO:0008006" key="4">
    <source>
        <dbReference type="Google" id="ProtNLM"/>
    </source>
</evidence>
<reference evidence="3" key="1">
    <citation type="journal article" date="2019" name="Int. J. Syst. Evol. Microbiol.">
        <title>The Global Catalogue of Microorganisms (GCM) 10K type strain sequencing project: providing services to taxonomists for standard genome sequencing and annotation.</title>
        <authorList>
            <consortium name="The Broad Institute Genomics Platform"/>
            <consortium name="The Broad Institute Genome Sequencing Center for Infectious Disease"/>
            <person name="Wu L."/>
            <person name="Ma J."/>
        </authorList>
    </citation>
    <scope>NUCLEOTIDE SEQUENCE [LARGE SCALE GENOMIC DNA]</scope>
    <source>
        <strain evidence="3">JCM 18200</strain>
    </source>
</reference>
<proteinExistence type="predicted"/>
<keyword evidence="1" id="KW-0472">Membrane</keyword>
<protein>
    <recommendedName>
        <fullName evidence="4">DUF1682 domain-containing protein</fullName>
    </recommendedName>
</protein>
<evidence type="ECO:0000256" key="1">
    <source>
        <dbReference type="SAM" id="Phobius"/>
    </source>
</evidence>
<keyword evidence="1" id="KW-0812">Transmembrane</keyword>
<evidence type="ECO:0000313" key="2">
    <source>
        <dbReference type="EMBL" id="GAA4795846.1"/>
    </source>
</evidence>
<accession>A0ABP9BIB8</accession>
<comment type="caution">
    <text evidence="2">The sequence shown here is derived from an EMBL/GenBank/DDBJ whole genome shotgun (WGS) entry which is preliminary data.</text>
</comment>
<organism evidence="2 3">
    <name type="scientific">Olivibacter ginsenosidimutans</name>
    <dbReference type="NCBI Taxonomy" id="1176537"/>
    <lineage>
        <taxon>Bacteria</taxon>
        <taxon>Pseudomonadati</taxon>
        <taxon>Bacteroidota</taxon>
        <taxon>Sphingobacteriia</taxon>
        <taxon>Sphingobacteriales</taxon>
        <taxon>Sphingobacteriaceae</taxon>
        <taxon>Olivibacter</taxon>
    </lineage>
</organism>
<feature type="transmembrane region" description="Helical" evidence="1">
    <location>
        <begin position="29"/>
        <end position="53"/>
    </location>
</feature>
<gene>
    <name evidence="2" type="ORF">GCM10023231_25330</name>
</gene>
<sequence length="146" mass="17338">MMNWWIVEEGTMVKKLNEKKMKRMFRSKLRFVFIPIFVAAFVFFVGFAVMYLWNFTLPVIFDVQTINLWQAIALFILCKILFGFGKGGAKRGGPWMRQSMRKRFEGLSDEEKDRMKAYMRSRWCSWDDPTVTTDTNDFVANNKTDK</sequence>
<feature type="transmembrane region" description="Helical" evidence="1">
    <location>
        <begin position="68"/>
        <end position="89"/>
    </location>
</feature>
<name>A0ABP9BIB8_9SPHI</name>
<dbReference type="EMBL" id="BAABIQ010000037">
    <property type="protein sequence ID" value="GAA4795846.1"/>
    <property type="molecule type" value="Genomic_DNA"/>
</dbReference>
<keyword evidence="1" id="KW-1133">Transmembrane helix</keyword>
<keyword evidence="3" id="KW-1185">Reference proteome</keyword>